<comment type="subunit">
    <text evidence="3 4">Part of the 30S ribosomal subunit. Forms a bridge to the 50S subunit in the 70S ribosome, contacting the 23S rRNA.</text>
</comment>
<keyword evidence="2 4" id="KW-0687">Ribonucleoprotein</keyword>
<dbReference type="GO" id="GO:0006412">
    <property type="term" value="P:translation"/>
    <property type="evidence" value="ECO:0007669"/>
    <property type="project" value="UniProtKB-UniRule"/>
</dbReference>
<keyword evidence="4" id="KW-0699">rRNA-binding</keyword>
<dbReference type="Proteomes" id="UP000229976">
    <property type="component" value="Unassembled WGS sequence"/>
</dbReference>
<dbReference type="InterPro" id="IPR000589">
    <property type="entry name" value="Ribosomal_uS15"/>
</dbReference>
<keyword evidence="4" id="KW-0694">RNA-binding</keyword>
<dbReference type="PANTHER" id="PTHR23321:SF26">
    <property type="entry name" value="SMALL RIBOSOMAL SUBUNIT PROTEIN US15M"/>
    <property type="match status" value="1"/>
</dbReference>
<dbReference type="GO" id="GO:0003735">
    <property type="term" value="F:structural constituent of ribosome"/>
    <property type="evidence" value="ECO:0007669"/>
    <property type="project" value="InterPro"/>
</dbReference>
<sequence>MLTKEEKTKIIKENKINDSDTGSPEVQIALLSKEIKKLLSHLETHKKDVHSKRGLLKMVSKRRTLLKHIKEEDDVRHTSITKKID</sequence>
<comment type="similarity">
    <text evidence="4 5">Belongs to the universal ribosomal protein uS15 family.</text>
</comment>
<evidence type="ECO:0000313" key="7">
    <source>
        <dbReference type="Proteomes" id="UP000229976"/>
    </source>
</evidence>
<dbReference type="GO" id="GO:0022627">
    <property type="term" value="C:cytosolic small ribosomal subunit"/>
    <property type="evidence" value="ECO:0007669"/>
    <property type="project" value="TreeGrafter"/>
</dbReference>
<keyword evidence="1 4" id="KW-0689">Ribosomal protein</keyword>
<name>A0A2G9YV65_9BACT</name>
<dbReference type="Pfam" id="PF00312">
    <property type="entry name" value="Ribosomal_S15"/>
    <property type="match status" value="1"/>
</dbReference>
<dbReference type="CDD" id="cd00353">
    <property type="entry name" value="Ribosomal_S15p_S13e"/>
    <property type="match status" value="1"/>
</dbReference>
<proteinExistence type="inferred from homology"/>
<dbReference type="PANTHER" id="PTHR23321">
    <property type="entry name" value="RIBOSOMAL PROTEIN S15, BACTERIAL AND ORGANELLAR"/>
    <property type="match status" value="1"/>
</dbReference>
<organism evidence="6 7">
    <name type="scientific">Candidatus Nealsonbacteria bacterium CG23_combo_of_CG06-09_8_20_14_all_39_17</name>
    <dbReference type="NCBI Taxonomy" id="1974722"/>
    <lineage>
        <taxon>Bacteria</taxon>
        <taxon>Candidatus Nealsoniibacteriota</taxon>
    </lineage>
</organism>
<accession>A0A2G9YV65</accession>
<dbReference type="InterPro" id="IPR009068">
    <property type="entry name" value="uS15_NS1_RNA-bd_sf"/>
</dbReference>
<evidence type="ECO:0000256" key="1">
    <source>
        <dbReference type="ARBA" id="ARBA00022980"/>
    </source>
</evidence>
<evidence type="ECO:0000256" key="4">
    <source>
        <dbReference type="HAMAP-Rule" id="MF_01343"/>
    </source>
</evidence>
<gene>
    <name evidence="4" type="primary">rpsO</name>
    <name evidence="6" type="ORF">COX37_00145</name>
</gene>
<comment type="function">
    <text evidence="4">One of the primary rRNA binding proteins, it binds directly to 16S rRNA where it helps nucleate assembly of the platform of the 30S subunit by binding and bridging several RNA helices of the 16S rRNA.</text>
</comment>
<evidence type="ECO:0000313" key="6">
    <source>
        <dbReference type="EMBL" id="PIP23144.1"/>
    </source>
</evidence>
<comment type="function">
    <text evidence="4">Forms an intersubunit bridge (bridge B4) with the 23S rRNA of the 50S subunit in the ribosome.</text>
</comment>
<dbReference type="SUPFAM" id="SSF47060">
    <property type="entry name" value="S15/NS1 RNA-binding domain"/>
    <property type="match status" value="1"/>
</dbReference>
<protein>
    <recommendedName>
        <fullName evidence="4">Small ribosomal subunit protein uS15</fullName>
    </recommendedName>
</protein>
<evidence type="ECO:0000256" key="3">
    <source>
        <dbReference type="ARBA" id="ARBA00064542"/>
    </source>
</evidence>
<evidence type="ECO:0000256" key="5">
    <source>
        <dbReference type="RuleBase" id="RU003919"/>
    </source>
</evidence>
<dbReference type="Gene3D" id="6.10.250.3130">
    <property type="match status" value="1"/>
</dbReference>
<dbReference type="Gene3D" id="1.10.287.10">
    <property type="entry name" value="S15/NS1, RNA-binding"/>
    <property type="match status" value="1"/>
</dbReference>
<dbReference type="AlphaFoldDB" id="A0A2G9YV65"/>
<dbReference type="SMART" id="SM01387">
    <property type="entry name" value="Ribosomal_S15"/>
    <property type="match status" value="1"/>
</dbReference>
<dbReference type="HAMAP" id="MF_01343_B">
    <property type="entry name" value="Ribosomal_uS15_B"/>
    <property type="match status" value="1"/>
</dbReference>
<comment type="caution">
    <text evidence="6">The sequence shown here is derived from an EMBL/GenBank/DDBJ whole genome shotgun (WGS) entry which is preliminary data.</text>
</comment>
<dbReference type="GO" id="GO:0019843">
    <property type="term" value="F:rRNA binding"/>
    <property type="evidence" value="ECO:0007669"/>
    <property type="project" value="UniProtKB-UniRule"/>
</dbReference>
<dbReference type="FunFam" id="1.10.287.10:FF:000002">
    <property type="entry name" value="30S ribosomal protein S15"/>
    <property type="match status" value="1"/>
</dbReference>
<evidence type="ECO:0000256" key="2">
    <source>
        <dbReference type="ARBA" id="ARBA00023274"/>
    </source>
</evidence>
<dbReference type="InterPro" id="IPR005290">
    <property type="entry name" value="Ribosomal_uS15_bac-type"/>
</dbReference>
<reference evidence="6 7" key="1">
    <citation type="submission" date="2017-09" db="EMBL/GenBank/DDBJ databases">
        <title>Depth-based differentiation of microbial function through sediment-hosted aquifers and enrichment of novel symbionts in the deep terrestrial subsurface.</title>
        <authorList>
            <person name="Probst A.J."/>
            <person name="Ladd B."/>
            <person name="Jarett J.K."/>
            <person name="Geller-Mcgrath D.E."/>
            <person name="Sieber C.M."/>
            <person name="Emerson J.B."/>
            <person name="Anantharaman K."/>
            <person name="Thomas B.C."/>
            <person name="Malmstrom R."/>
            <person name="Stieglmeier M."/>
            <person name="Klingl A."/>
            <person name="Woyke T."/>
            <person name="Ryan C.M."/>
            <person name="Banfield J.F."/>
        </authorList>
    </citation>
    <scope>NUCLEOTIDE SEQUENCE [LARGE SCALE GENOMIC DNA]</scope>
    <source>
        <strain evidence="6">CG23_combo_of_CG06-09_8_20_14_all_39_17</strain>
    </source>
</reference>
<dbReference type="NCBIfam" id="TIGR00952">
    <property type="entry name" value="S15_bact"/>
    <property type="match status" value="1"/>
</dbReference>
<dbReference type="EMBL" id="PCRO01000003">
    <property type="protein sequence ID" value="PIP23144.1"/>
    <property type="molecule type" value="Genomic_DNA"/>
</dbReference>